<evidence type="ECO:0000313" key="1">
    <source>
        <dbReference type="EMBL" id="KUK17766.1"/>
    </source>
</evidence>
<organism evidence="1 2">
    <name type="scientific">Thermococcus sibiricus</name>
    <dbReference type="NCBI Taxonomy" id="172049"/>
    <lineage>
        <taxon>Archaea</taxon>
        <taxon>Methanobacteriati</taxon>
        <taxon>Methanobacteriota</taxon>
        <taxon>Thermococci</taxon>
        <taxon>Thermococcales</taxon>
        <taxon>Thermococcaceae</taxon>
        <taxon>Thermococcus</taxon>
    </lineage>
</organism>
<dbReference type="PATRIC" id="fig|172049.5.peg.1816"/>
<protein>
    <submittedName>
        <fullName evidence="1">Uncharacterized protein</fullName>
    </submittedName>
</protein>
<dbReference type="RefSeq" id="WP_283217567.1">
    <property type="nucleotide sequence ID" value="NZ_LGFD01000015.1"/>
</dbReference>
<dbReference type="Proteomes" id="UP000053911">
    <property type="component" value="Unassembled WGS sequence"/>
</dbReference>
<sequence length="87" mass="8744">MWRKALALGLVLMAFGVVVGGAVEDTNVGLIFAKKYLIDGGYKLGKASIGLIGAGVTVYKLGVATTLAKIAIFTGLTGGIFAVGAIA</sequence>
<evidence type="ECO:0000313" key="2">
    <source>
        <dbReference type="Proteomes" id="UP000053911"/>
    </source>
</evidence>
<comment type="caution">
    <text evidence="1">The sequence shown here is derived from an EMBL/GenBank/DDBJ whole genome shotgun (WGS) entry which is preliminary data.</text>
</comment>
<dbReference type="EMBL" id="LGFD01000015">
    <property type="protein sequence ID" value="KUK17766.1"/>
    <property type="molecule type" value="Genomic_DNA"/>
</dbReference>
<name>A0A124FFD4_9EURY</name>
<accession>A0A124FFD4</accession>
<reference evidence="2" key="1">
    <citation type="journal article" date="2015" name="MBio">
        <title>Genome-Resolved Metagenomic Analysis Reveals Roles for Candidate Phyla and Other Microbial Community Members in Biogeochemical Transformations in Oil Reservoirs.</title>
        <authorList>
            <person name="Hu P."/>
            <person name="Tom L."/>
            <person name="Singh A."/>
            <person name="Thomas B.C."/>
            <person name="Baker B.J."/>
            <person name="Piceno Y.M."/>
            <person name="Andersen G.L."/>
            <person name="Banfield J.F."/>
        </authorList>
    </citation>
    <scope>NUCLEOTIDE SEQUENCE [LARGE SCALE GENOMIC DNA]</scope>
</reference>
<gene>
    <name evidence="1" type="ORF">XD54_0952</name>
</gene>
<dbReference type="AlphaFoldDB" id="A0A124FFD4"/>
<proteinExistence type="predicted"/>